<evidence type="ECO:0000313" key="10">
    <source>
        <dbReference type="EMBL" id="MCM3714427.1"/>
    </source>
</evidence>
<name>A0A9X2IPG4_9BACI</name>
<dbReference type="GO" id="GO:0006865">
    <property type="term" value="P:amino acid transport"/>
    <property type="evidence" value="ECO:0007669"/>
    <property type="project" value="UniProtKB-KW"/>
</dbReference>
<evidence type="ECO:0000256" key="2">
    <source>
        <dbReference type="ARBA" id="ARBA00022448"/>
    </source>
</evidence>
<dbReference type="PROSITE" id="PS50928">
    <property type="entry name" value="ABC_TM1"/>
    <property type="match status" value="1"/>
</dbReference>
<evidence type="ECO:0000259" key="9">
    <source>
        <dbReference type="PROSITE" id="PS50928"/>
    </source>
</evidence>
<evidence type="ECO:0000256" key="3">
    <source>
        <dbReference type="ARBA" id="ARBA00022475"/>
    </source>
</evidence>
<organism evidence="10 11">
    <name type="scientific">Halalkalibacter oceani</name>
    <dbReference type="NCBI Taxonomy" id="1653776"/>
    <lineage>
        <taxon>Bacteria</taxon>
        <taxon>Bacillati</taxon>
        <taxon>Bacillota</taxon>
        <taxon>Bacilli</taxon>
        <taxon>Bacillales</taxon>
        <taxon>Bacillaceae</taxon>
        <taxon>Halalkalibacter</taxon>
    </lineage>
</organism>
<dbReference type="NCBIfam" id="TIGR01726">
    <property type="entry name" value="HEQRo_perm_3TM"/>
    <property type="match status" value="1"/>
</dbReference>
<keyword evidence="5" id="KW-0029">Amino-acid transport</keyword>
<reference evidence="10" key="1">
    <citation type="submission" date="2022-05" db="EMBL/GenBank/DDBJ databases">
        <title>Comparative Genomics of Spacecraft Associated Microbes.</title>
        <authorList>
            <person name="Tran M.T."/>
            <person name="Wright A."/>
            <person name="Seuylemezian A."/>
            <person name="Eisen J."/>
            <person name="Coil D."/>
        </authorList>
    </citation>
    <scope>NUCLEOTIDE SEQUENCE</scope>
    <source>
        <strain evidence="10">214.1.1</strain>
    </source>
</reference>
<keyword evidence="11" id="KW-1185">Reference proteome</keyword>
<evidence type="ECO:0000256" key="4">
    <source>
        <dbReference type="ARBA" id="ARBA00022692"/>
    </source>
</evidence>
<evidence type="ECO:0000256" key="5">
    <source>
        <dbReference type="ARBA" id="ARBA00022970"/>
    </source>
</evidence>
<gene>
    <name evidence="10" type="ORF">M3202_10040</name>
</gene>
<feature type="transmembrane region" description="Helical" evidence="8">
    <location>
        <begin position="187"/>
        <end position="209"/>
    </location>
</feature>
<dbReference type="AlphaFoldDB" id="A0A9X2IPG4"/>
<keyword evidence="4 8" id="KW-0812">Transmembrane</keyword>
<comment type="similarity">
    <text evidence="8">Belongs to the binding-protein-dependent transport system permease family.</text>
</comment>
<dbReference type="EMBL" id="JAMBOL010000007">
    <property type="protein sequence ID" value="MCM3714427.1"/>
    <property type="molecule type" value="Genomic_DNA"/>
</dbReference>
<keyword evidence="3" id="KW-1003">Cell membrane</keyword>
<feature type="transmembrane region" description="Helical" evidence="8">
    <location>
        <begin position="82"/>
        <end position="101"/>
    </location>
</feature>
<evidence type="ECO:0000256" key="7">
    <source>
        <dbReference type="ARBA" id="ARBA00023136"/>
    </source>
</evidence>
<comment type="subcellular location">
    <subcellularLocation>
        <location evidence="1 8">Cell membrane</location>
        <topology evidence="1 8">Multi-pass membrane protein</topology>
    </subcellularLocation>
</comment>
<evidence type="ECO:0000256" key="1">
    <source>
        <dbReference type="ARBA" id="ARBA00004651"/>
    </source>
</evidence>
<dbReference type="InterPro" id="IPR043429">
    <property type="entry name" value="ArtM/GltK/GlnP/TcyL/YhdX-like"/>
</dbReference>
<feature type="transmembrane region" description="Helical" evidence="8">
    <location>
        <begin position="54"/>
        <end position="76"/>
    </location>
</feature>
<accession>A0A9X2IPG4</accession>
<evidence type="ECO:0000313" key="11">
    <source>
        <dbReference type="Proteomes" id="UP001139179"/>
    </source>
</evidence>
<sequence length="218" mass="24468">MIQWDMVITYLPALLKGALVTIEVSLLTLVIATIAGTFMALMRMSNNRFIRTFAFIYVWIMRGTPLLLILFFVYYAFPSWGITLPAFAAAVLAMSLNSTAYKCEIIRSGISAIPKGQTESAIAIGMSYWQVFRRIILPQATRIVLPPYMSNAILLVKNSALVSVITVSDLMLNSQQIYSATYRPVEILGTAGVLYLIMTSCLMLFQNWAEKKLSYYSR</sequence>
<dbReference type="RefSeq" id="WP_251223207.1">
    <property type="nucleotide sequence ID" value="NZ_JAMBOL010000007.1"/>
</dbReference>
<dbReference type="SUPFAM" id="SSF161098">
    <property type="entry name" value="MetI-like"/>
    <property type="match status" value="1"/>
</dbReference>
<protein>
    <submittedName>
        <fullName evidence="10">Amino acid ABC transporter permease</fullName>
    </submittedName>
</protein>
<evidence type="ECO:0000256" key="6">
    <source>
        <dbReference type="ARBA" id="ARBA00022989"/>
    </source>
</evidence>
<dbReference type="Proteomes" id="UP001139179">
    <property type="component" value="Unassembled WGS sequence"/>
</dbReference>
<feature type="domain" description="ABC transmembrane type-1" evidence="9">
    <location>
        <begin position="18"/>
        <end position="206"/>
    </location>
</feature>
<evidence type="ECO:0000256" key="8">
    <source>
        <dbReference type="RuleBase" id="RU363032"/>
    </source>
</evidence>
<feature type="transmembrane region" description="Helical" evidence="8">
    <location>
        <begin position="143"/>
        <end position="167"/>
    </location>
</feature>
<dbReference type="PANTHER" id="PTHR30614">
    <property type="entry name" value="MEMBRANE COMPONENT OF AMINO ACID ABC TRANSPORTER"/>
    <property type="match status" value="1"/>
</dbReference>
<dbReference type="FunFam" id="1.10.3720.10:FF:000006">
    <property type="entry name" value="Glutamate/aspartate ABC transporter, permease protein GltK"/>
    <property type="match status" value="1"/>
</dbReference>
<dbReference type="Pfam" id="PF00528">
    <property type="entry name" value="BPD_transp_1"/>
    <property type="match status" value="1"/>
</dbReference>
<dbReference type="GO" id="GO:0043190">
    <property type="term" value="C:ATP-binding cassette (ABC) transporter complex"/>
    <property type="evidence" value="ECO:0007669"/>
    <property type="project" value="InterPro"/>
</dbReference>
<proteinExistence type="inferred from homology"/>
<dbReference type="InterPro" id="IPR000515">
    <property type="entry name" value="MetI-like"/>
</dbReference>
<keyword evidence="6 8" id="KW-1133">Transmembrane helix</keyword>
<dbReference type="Gene3D" id="1.10.3720.10">
    <property type="entry name" value="MetI-like"/>
    <property type="match status" value="1"/>
</dbReference>
<keyword evidence="2 8" id="KW-0813">Transport</keyword>
<dbReference type="InterPro" id="IPR010065">
    <property type="entry name" value="AA_ABC_transptr_permease_3TM"/>
</dbReference>
<dbReference type="PANTHER" id="PTHR30614:SF0">
    <property type="entry name" value="L-CYSTINE TRANSPORT SYSTEM PERMEASE PROTEIN TCYL"/>
    <property type="match status" value="1"/>
</dbReference>
<comment type="caution">
    <text evidence="10">The sequence shown here is derived from an EMBL/GenBank/DDBJ whole genome shotgun (WGS) entry which is preliminary data.</text>
</comment>
<keyword evidence="7 8" id="KW-0472">Membrane</keyword>
<dbReference type="InterPro" id="IPR035906">
    <property type="entry name" value="MetI-like_sf"/>
</dbReference>
<dbReference type="CDD" id="cd06261">
    <property type="entry name" value="TM_PBP2"/>
    <property type="match status" value="1"/>
</dbReference>
<feature type="transmembrane region" description="Helical" evidence="8">
    <location>
        <begin position="20"/>
        <end position="42"/>
    </location>
</feature>
<dbReference type="GO" id="GO:0022857">
    <property type="term" value="F:transmembrane transporter activity"/>
    <property type="evidence" value="ECO:0007669"/>
    <property type="project" value="InterPro"/>
</dbReference>